<feature type="compositionally biased region" description="Gly residues" evidence="2">
    <location>
        <begin position="410"/>
        <end position="420"/>
    </location>
</feature>
<gene>
    <name evidence="4" type="ORF">O3P69_001299</name>
</gene>
<feature type="domain" description="C2 NT-type" evidence="3">
    <location>
        <begin position="3"/>
        <end position="143"/>
    </location>
</feature>
<dbReference type="AlphaFoldDB" id="A0AAW0UQT2"/>
<evidence type="ECO:0000313" key="4">
    <source>
        <dbReference type="EMBL" id="KAK8402110.1"/>
    </source>
</evidence>
<feature type="compositionally biased region" description="Polar residues" evidence="2">
    <location>
        <begin position="218"/>
        <end position="242"/>
    </location>
</feature>
<feature type="compositionally biased region" description="Low complexity" evidence="2">
    <location>
        <begin position="341"/>
        <end position="362"/>
    </location>
</feature>
<keyword evidence="5" id="KW-1185">Reference proteome</keyword>
<dbReference type="InterPro" id="IPR039931">
    <property type="entry name" value="EEIG1/2-like"/>
</dbReference>
<evidence type="ECO:0000256" key="1">
    <source>
        <dbReference type="ARBA" id="ARBA00034780"/>
    </source>
</evidence>
<comment type="similarity">
    <text evidence="1">Belongs to the EEIG family.</text>
</comment>
<evidence type="ECO:0000256" key="2">
    <source>
        <dbReference type="SAM" id="MobiDB-lite"/>
    </source>
</evidence>
<feature type="compositionally biased region" description="Low complexity" evidence="2">
    <location>
        <begin position="177"/>
        <end position="186"/>
    </location>
</feature>
<accession>A0AAW0UQT2</accession>
<name>A0AAW0UQT2_SCYPA</name>
<dbReference type="Pfam" id="PF10358">
    <property type="entry name" value="NT-C2"/>
    <property type="match status" value="1"/>
</dbReference>
<comment type="caution">
    <text evidence="4">The sequence shown here is derived from an EMBL/GenBank/DDBJ whole genome shotgun (WGS) entry which is preliminary data.</text>
</comment>
<sequence>MNGIMGRKKKYRFQVDLRVEELQHVPFVNQVLFAKVRLHEGNMTHYSPRMMVADHAVRWDSRFTFTCKMTANASTGELDSCMCRVSVRQEMRGGKAFQKLGYADVNLAEFAGSGGSQRYLLEAYDSKTRLHNSMLKVTVEMTLLSGDPCFKAQPLRGTRYQPSVEASGEEEPAGRPTSGSLASLTSSGYDSLKKKVHEVFGEGEEGDAGLAGEVPGHSRNSSNTSHGSHASGYASINSQSEVSGHMRQRVPTFTVWSPECIHPASQPPTFTVYTNNAPDSPYLHPGYTDRPKGLVPHSAKPTARFHLLNPDCPSCVSTPPPCPPKGNLLRTPDLYRLLGGSTRSLGSLSSSSTTRGGSISSGEDSNKSFPLTVEELQYAISAALNACNDTSNLHGPATDSLKNARNSSAGSGGLSEGGGSLERTAAGRSKAPSISTTQGEANKESRVDATRIDANDIIDKLFEDTNIESLKPDDSAETSGLQLFIGRDGTAALGGRTLSVVGEFKPVVFEKR</sequence>
<organism evidence="4 5">
    <name type="scientific">Scylla paramamosain</name>
    <name type="common">Mud crab</name>
    <dbReference type="NCBI Taxonomy" id="85552"/>
    <lineage>
        <taxon>Eukaryota</taxon>
        <taxon>Metazoa</taxon>
        <taxon>Ecdysozoa</taxon>
        <taxon>Arthropoda</taxon>
        <taxon>Crustacea</taxon>
        <taxon>Multicrustacea</taxon>
        <taxon>Malacostraca</taxon>
        <taxon>Eumalacostraca</taxon>
        <taxon>Eucarida</taxon>
        <taxon>Decapoda</taxon>
        <taxon>Pleocyemata</taxon>
        <taxon>Brachyura</taxon>
        <taxon>Eubrachyura</taxon>
        <taxon>Portunoidea</taxon>
        <taxon>Portunidae</taxon>
        <taxon>Portuninae</taxon>
        <taxon>Scylla</taxon>
    </lineage>
</organism>
<dbReference type="PANTHER" id="PTHR21456">
    <property type="entry name" value="FAMILY WITH SEQUENCE SIMILARITY 102"/>
    <property type="match status" value="1"/>
</dbReference>
<protein>
    <recommendedName>
        <fullName evidence="3">C2 NT-type domain-containing protein</fullName>
    </recommendedName>
</protein>
<feature type="region of interest" description="Disordered" evidence="2">
    <location>
        <begin position="397"/>
        <end position="448"/>
    </location>
</feature>
<dbReference type="InterPro" id="IPR019448">
    <property type="entry name" value="NT-C2"/>
</dbReference>
<evidence type="ECO:0000259" key="3">
    <source>
        <dbReference type="PROSITE" id="PS51840"/>
    </source>
</evidence>
<proteinExistence type="inferred from homology"/>
<dbReference type="PROSITE" id="PS51840">
    <property type="entry name" value="C2_NT"/>
    <property type="match status" value="1"/>
</dbReference>
<evidence type="ECO:0000313" key="5">
    <source>
        <dbReference type="Proteomes" id="UP001487740"/>
    </source>
</evidence>
<dbReference type="Proteomes" id="UP001487740">
    <property type="component" value="Unassembled WGS sequence"/>
</dbReference>
<dbReference type="EMBL" id="JARAKH010000008">
    <property type="protein sequence ID" value="KAK8402110.1"/>
    <property type="molecule type" value="Genomic_DNA"/>
</dbReference>
<feature type="region of interest" description="Disordered" evidence="2">
    <location>
        <begin position="205"/>
        <end position="246"/>
    </location>
</feature>
<dbReference type="PANTHER" id="PTHR21456:SF1">
    <property type="entry name" value="C2 NT-TYPE DOMAIN-CONTAINING PROTEIN"/>
    <property type="match status" value="1"/>
</dbReference>
<reference evidence="4 5" key="1">
    <citation type="submission" date="2023-03" db="EMBL/GenBank/DDBJ databases">
        <title>High-quality genome of Scylla paramamosain provides insights in environmental adaptation.</title>
        <authorList>
            <person name="Zhang L."/>
        </authorList>
    </citation>
    <scope>NUCLEOTIDE SEQUENCE [LARGE SCALE GENOMIC DNA]</scope>
    <source>
        <strain evidence="4">LZ_2023a</strain>
        <tissue evidence="4">Muscle</tissue>
    </source>
</reference>
<feature type="region of interest" description="Disordered" evidence="2">
    <location>
        <begin position="160"/>
        <end position="186"/>
    </location>
</feature>
<feature type="region of interest" description="Disordered" evidence="2">
    <location>
        <begin position="341"/>
        <end position="367"/>
    </location>
</feature>